<feature type="region of interest" description="Disordered" evidence="17">
    <location>
        <begin position="745"/>
        <end position="768"/>
    </location>
</feature>
<keyword evidence="11 18" id="KW-0472">Membrane</keyword>
<evidence type="ECO:0000256" key="12">
    <source>
        <dbReference type="ARBA" id="ARBA00023175"/>
    </source>
</evidence>
<feature type="compositionally biased region" description="Acidic residues" evidence="17">
    <location>
        <begin position="1528"/>
        <end position="1538"/>
    </location>
</feature>
<evidence type="ECO:0000256" key="8">
    <source>
        <dbReference type="ARBA" id="ARBA00022840"/>
    </source>
</evidence>
<dbReference type="Gene3D" id="1.20.120.720">
    <property type="entry name" value="Myosin VI head, motor domain, U50 subdomain"/>
    <property type="match status" value="1"/>
</dbReference>
<evidence type="ECO:0000256" key="3">
    <source>
        <dbReference type="ARBA" id="ARBA00022475"/>
    </source>
</evidence>
<dbReference type="InterPro" id="IPR036400">
    <property type="entry name" value="Cyt_B5-like_heme/steroid_sf"/>
</dbReference>
<feature type="region of interest" description="Disordered" evidence="17">
    <location>
        <begin position="293"/>
        <end position="389"/>
    </location>
</feature>
<dbReference type="SMART" id="SM00242">
    <property type="entry name" value="MYSc"/>
    <property type="match status" value="1"/>
</dbReference>
<keyword evidence="8 16" id="KW-0067">ATP-binding</keyword>
<feature type="transmembrane region" description="Helical" evidence="18">
    <location>
        <begin position="1678"/>
        <end position="1702"/>
    </location>
</feature>
<dbReference type="InterPro" id="IPR001199">
    <property type="entry name" value="Cyt_B5-like_heme/steroid-bd"/>
</dbReference>
<dbReference type="InterPro" id="IPR036037">
    <property type="entry name" value="MYSc_Myo17"/>
</dbReference>
<name>A0A8H6RXD3_MYCCL</name>
<feature type="region of interest" description="Actin-binding" evidence="16">
    <location>
        <begin position="1403"/>
        <end position="1425"/>
    </location>
</feature>
<evidence type="ECO:0000256" key="1">
    <source>
        <dbReference type="ARBA" id="ARBA00004651"/>
    </source>
</evidence>
<dbReference type="Gene3D" id="3.90.550.10">
    <property type="entry name" value="Spore Coat Polysaccharide Biosynthesis Protein SpsA, Chain A"/>
    <property type="match status" value="1"/>
</dbReference>
<dbReference type="GO" id="GO:0031505">
    <property type="term" value="P:fungal-type cell wall organization"/>
    <property type="evidence" value="ECO:0007669"/>
    <property type="project" value="TreeGrafter"/>
</dbReference>
<dbReference type="Gene3D" id="1.20.58.530">
    <property type="match status" value="1"/>
</dbReference>
<feature type="compositionally biased region" description="Pro residues" evidence="17">
    <location>
        <begin position="366"/>
        <end position="378"/>
    </location>
</feature>
<evidence type="ECO:0000256" key="7">
    <source>
        <dbReference type="ARBA" id="ARBA00022741"/>
    </source>
</evidence>
<keyword evidence="5 23" id="KW-0808">Transferase</keyword>
<keyword evidence="10 16" id="KW-0518">Myosin</keyword>
<dbReference type="CDD" id="cd14879">
    <property type="entry name" value="MYSc_Myo17"/>
    <property type="match status" value="1"/>
</dbReference>
<dbReference type="PANTHER" id="PTHR22914:SF13">
    <property type="entry name" value="CHITIN SYNTHASE"/>
    <property type="match status" value="1"/>
</dbReference>
<dbReference type="GO" id="GO:0030428">
    <property type="term" value="C:cell septum"/>
    <property type="evidence" value="ECO:0007669"/>
    <property type="project" value="TreeGrafter"/>
</dbReference>
<keyword evidence="13" id="KW-0325">Glycoprotein</keyword>
<dbReference type="InterPro" id="IPR004835">
    <property type="entry name" value="Chitin_synth"/>
</dbReference>
<keyword evidence="24" id="KW-1185">Reference proteome</keyword>
<dbReference type="EC" id="2.4.1.16" evidence="2"/>
<feature type="compositionally biased region" description="Low complexity" evidence="17">
    <location>
        <begin position="533"/>
        <end position="547"/>
    </location>
</feature>
<evidence type="ECO:0000256" key="5">
    <source>
        <dbReference type="ARBA" id="ARBA00022679"/>
    </source>
</evidence>
<accession>A0A8H6RXD3</accession>
<comment type="subcellular location">
    <subcellularLocation>
        <location evidence="1">Cell membrane</location>
        <topology evidence="1">Multi-pass membrane protein</topology>
    </subcellularLocation>
</comment>
<dbReference type="Pfam" id="PF03142">
    <property type="entry name" value="Chitin_synth_2"/>
    <property type="match status" value="1"/>
</dbReference>
<keyword evidence="12 16" id="KW-0505">Motor protein</keyword>
<evidence type="ECO:0000256" key="11">
    <source>
        <dbReference type="ARBA" id="ARBA00023136"/>
    </source>
</evidence>
<evidence type="ECO:0000259" key="20">
    <source>
        <dbReference type="PROSITE" id="PS50255"/>
    </source>
</evidence>
<feature type="region of interest" description="Disordered" evidence="17">
    <location>
        <begin position="2468"/>
        <end position="2557"/>
    </location>
</feature>
<dbReference type="SUPFAM" id="SSF109715">
    <property type="entry name" value="DEK C-terminal domain"/>
    <property type="match status" value="1"/>
</dbReference>
<feature type="region of interest" description="Disordered" evidence="17">
    <location>
        <begin position="1523"/>
        <end position="1544"/>
    </location>
</feature>
<dbReference type="PRINTS" id="PR00193">
    <property type="entry name" value="MYOSINHEAVY"/>
</dbReference>
<dbReference type="InterPro" id="IPR001810">
    <property type="entry name" value="F-box_dom"/>
</dbReference>
<dbReference type="PROSITE" id="PS50181">
    <property type="entry name" value="FBOX"/>
    <property type="match status" value="1"/>
</dbReference>
<feature type="compositionally biased region" description="Polar residues" evidence="17">
    <location>
        <begin position="2501"/>
        <end position="2548"/>
    </location>
</feature>
<gene>
    <name evidence="23" type="ORF">HMN09_01353600</name>
</gene>
<dbReference type="PROSITE" id="PS51998">
    <property type="entry name" value="DEK_C"/>
    <property type="match status" value="1"/>
</dbReference>
<evidence type="ECO:0000259" key="21">
    <source>
        <dbReference type="PROSITE" id="PS51456"/>
    </source>
</evidence>
<dbReference type="GO" id="GO:0006031">
    <property type="term" value="P:chitin biosynthetic process"/>
    <property type="evidence" value="ECO:0007669"/>
    <property type="project" value="TreeGrafter"/>
</dbReference>
<feature type="binding site" evidence="16">
    <location>
        <begin position="885"/>
        <end position="892"/>
    </location>
    <ligand>
        <name>ATP</name>
        <dbReference type="ChEBI" id="CHEBI:30616"/>
    </ligand>
</feature>
<dbReference type="GO" id="GO:0004100">
    <property type="term" value="F:chitin synthase activity"/>
    <property type="evidence" value="ECO:0007669"/>
    <property type="project" value="UniProtKB-EC"/>
</dbReference>
<dbReference type="Pfam" id="PF00063">
    <property type="entry name" value="Myosin_head"/>
    <property type="match status" value="1"/>
</dbReference>
<dbReference type="InterPro" id="IPR036961">
    <property type="entry name" value="Kinesin_motor_dom_sf"/>
</dbReference>
<dbReference type="Gene3D" id="1.20.1280.50">
    <property type="match status" value="1"/>
</dbReference>
<dbReference type="GO" id="GO:0005886">
    <property type="term" value="C:plasma membrane"/>
    <property type="evidence" value="ECO:0007669"/>
    <property type="project" value="UniProtKB-SubCell"/>
</dbReference>
<evidence type="ECO:0000256" key="9">
    <source>
        <dbReference type="ARBA" id="ARBA00022989"/>
    </source>
</evidence>
<feature type="transmembrane region" description="Helical" evidence="18">
    <location>
        <begin position="2346"/>
        <end position="2365"/>
    </location>
</feature>
<dbReference type="Gene3D" id="1.10.10.60">
    <property type="entry name" value="Homeodomain-like"/>
    <property type="match status" value="1"/>
</dbReference>
<dbReference type="Gene3D" id="3.10.120.10">
    <property type="entry name" value="Cytochrome b5-like heme/steroid binding domain"/>
    <property type="match status" value="1"/>
</dbReference>
<dbReference type="InterPro" id="IPR036047">
    <property type="entry name" value="F-box-like_dom_sf"/>
</dbReference>
<dbReference type="SUPFAM" id="SSF55856">
    <property type="entry name" value="Cytochrome b5-like heme/steroid binding domain"/>
    <property type="match status" value="1"/>
</dbReference>
<feature type="transmembrane region" description="Helical" evidence="18">
    <location>
        <begin position="2372"/>
        <end position="2390"/>
    </location>
</feature>
<evidence type="ECO:0000313" key="23">
    <source>
        <dbReference type="EMBL" id="KAF7289054.1"/>
    </source>
</evidence>
<feature type="compositionally biased region" description="Acidic residues" evidence="17">
    <location>
        <begin position="326"/>
        <end position="335"/>
    </location>
</feature>
<dbReference type="EMBL" id="JACAZE010000030">
    <property type="protein sequence ID" value="KAF7289054.1"/>
    <property type="molecule type" value="Genomic_DNA"/>
</dbReference>
<evidence type="ECO:0000256" key="17">
    <source>
        <dbReference type="SAM" id="MobiDB-lite"/>
    </source>
</evidence>
<feature type="transmembrane region" description="Helical" evidence="18">
    <location>
        <begin position="2396"/>
        <end position="2417"/>
    </location>
</feature>
<evidence type="ECO:0000256" key="14">
    <source>
        <dbReference type="ARBA" id="ARBA00023203"/>
    </source>
</evidence>
<dbReference type="Gene3D" id="3.40.850.10">
    <property type="entry name" value="Kinesin motor domain"/>
    <property type="match status" value="1"/>
</dbReference>
<dbReference type="Pfam" id="PF00173">
    <property type="entry name" value="Cyt-b5"/>
    <property type="match status" value="1"/>
</dbReference>
<comment type="catalytic activity">
    <reaction evidence="15">
        <text>[(1-&gt;4)-N-acetyl-beta-D-glucosaminyl](n) + UDP-N-acetyl-alpha-D-glucosamine = [(1-&gt;4)-N-acetyl-beta-D-glucosaminyl](n+1) + UDP + H(+)</text>
        <dbReference type="Rhea" id="RHEA:16637"/>
        <dbReference type="Rhea" id="RHEA-COMP:9593"/>
        <dbReference type="Rhea" id="RHEA-COMP:9595"/>
        <dbReference type="ChEBI" id="CHEBI:15378"/>
        <dbReference type="ChEBI" id="CHEBI:17029"/>
        <dbReference type="ChEBI" id="CHEBI:57705"/>
        <dbReference type="ChEBI" id="CHEBI:58223"/>
        <dbReference type="EC" id="2.4.1.16"/>
    </reaction>
</comment>
<dbReference type="InterPro" id="IPR029044">
    <property type="entry name" value="Nucleotide-diphossugar_trans"/>
</dbReference>
<dbReference type="Gene3D" id="1.10.10.820">
    <property type="match status" value="1"/>
</dbReference>
<keyword evidence="7 16" id="KW-0547">Nucleotide-binding</keyword>
<keyword evidence="6 18" id="KW-0812">Transmembrane</keyword>
<dbReference type="SMART" id="SM00256">
    <property type="entry name" value="FBOX"/>
    <property type="match status" value="1"/>
</dbReference>
<dbReference type="OrthoDB" id="370884at2759"/>
<protein>
    <recommendedName>
        <fullName evidence="2">chitin synthase</fullName>
        <ecNumber evidence="2">2.4.1.16</ecNumber>
    </recommendedName>
</protein>
<proteinExistence type="inferred from homology"/>
<dbReference type="PROSITE" id="PS50255">
    <property type="entry name" value="CYTOCHROME_B5_2"/>
    <property type="match status" value="1"/>
</dbReference>
<dbReference type="SUPFAM" id="SSF53448">
    <property type="entry name" value="Nucleotide-diphospho-sugar transferases"/>
    <property type="match status" value="1"/>
</dbReference>
<feature type="compositionally biased region" description="Polar residues" evidence="17">
    <location>
        <begin position="753"/>
        <end position="768"/>
    </location>
</feature>
<feature type="transmembrane region" description="Helical" evidence="18">
    <location>
        <begin position="1642"/>
        <end position="1662"/>
    </location>
</feature>
<evidence type="ECO:0000256" key="15">
    <source>
        <dbReference type="ARBA" id="ARBA00048014"/>
    </source>
</evidence>
<dbReference type="InterPro" id="IPR027417">
    <property type="entry name" value="P-loop_NTPase"/>
</dbReference>
<dbReference type="PROSITE" id="PS51456">
    <property type="entry name" value="MYOSIN_MOTOR"/>
    <property type="match status" value="1"/>
</dbReference>
<evidence type="ECO:0000256" key="16">
    <source>
        <dbReference type="PROSITE-ProRule" id="PRU00782"/>
    </source>
</evidence>
<feature type="domain" description="Myosin motor" evidence="21">
    <location>
        <begin position="780"/>
        <end position="1444"/>
    </location>
</feature>
<dbReference type="SUPFAM" id="SSF81383">
    <property type="entry name" value="F-box domain"/>
    <property type="match status" value="1"/>
</dbReference>
<dbReference type="GO" id="GO:0005524">
    <property type="term" value="F:ATP binding"/>
    <property type="evidence" value="ECO:0007669"/>
    <property type="project" value="UniProtKB-UniRule"/>
</dbReference>
<feature type="domain" description="Cytochrome b5 heme-binding" evidence="20">
    <location>
        <begin position="1707"/>
        <end position="1769"/>
    </location>
</feature>
<dbReference type="PANTHER" id="PTHR22914">
    <property type="entry name" value="CHITIN SYNTHASE"/>
    <property type="match status" value="1"/>
</dbReference>
<feature type="region of interest" description="Disordered" evidence="17">
    <location>
        <begin position="512"/>
        <end position="603"/>
    </location>
</feature>
<keyword evidence="14 16" id="KW-0009">Actin-binding</keyword>
<organism evidence="23 24">
    <name type="scientific">Mycena chlorophos</name>
    <name type="common">Agaric fungus</name>
    <name type="synonym">Agaricus chlorophos</name>
    <dbReference type="NCBI Taxonomy" id="658473"/>
    <lineage>
        <taxon>Eukaryota</taxon>
        <taxon>Fungi</taxon>
        <taxon>Dikarya</taxon>
        <taxon>Basidiomycota</taxon>
        <taxon>Agaricomycotina</taxon>
        <taxon>Agaricomycetes</taxon>
        <taxon>Agaricomycetidae</taxon>
        <taxon>Agaricales</taxon>
        <taxon>Marasmiineae</taxon>
        <taxon>Mycenaceae</taxon>
        <taxon>Mycena</taxon>
    </lineage>
</organism>
<dbReference type="SUPFAM" id="SSF52540">
    <property type="entry name" value="P-loop containing nucleoside triphosphate hydrolases"/>
    <property type="match status" value="1"/>
</dbReference>
<reference evidence="23" key="1">
    <citation type="submission" date="2020-05" db="EMBL/GenBank/DDBJ databases">
        <title>Mycena genomes resolve the evolution of fungal bioluminescence.</title>
        <authorList>
            <person name="Tsai I.J."/>
        </authorList>
    </citation>
    <scope>NUCLEOTIDE SEQUENCE</scope>
    <source>
        <strain evidence="23">110903Hualien_Pintung</strain>
    </source>
</reference>
<feature type="region of interest" description="Disordered" evidence="17">
    <location>
        <begin position="1589"/>
        <end position="1614"/>
    </location>
</feature>
<evidence type="ECO:0000256" key="2">
    <source>
        <dbReference type="ARBA" id="ARBA00012543"/>
    </source>
</evidence>
<evidence type="ECO:0000256" key="6">
    <source>
        <dbReference type="ARBA" id="ARBA00022692"/>
    </source>
</evidence>
<dbReference type="Proteomes" id="UP000613580">
    <property type="component" value="Unassembled WGS sequence"/>
</dbReference>
<feature type="domain" description="DEK-C" evidence="22">
    <location>
        <begin position="2647"/>
        <end position="2703"/>
    </location>
</feature>
<keyword evidence="4" id="KW-0328">Glycosyltransferase</keyword>
<dbReference type="SMART" id="SM01117">
    <property type="entry name" value="Cyt-b5"/>
    <property type="match status" value="2"/>
</dbReference>
<evidence type="ECO:0000256" key="13">
    <source>
        <dbReference type="ARBA" id="ARBA00023180"/>
    </source>
</evidence>
<dbReference type="GO" id="GO:0003774">
    <property type="term" value="F:cytoskeletal motor activity"/>
    <property type="evidence" value="ECO:0007669"/>
    <property type="project" value="UniProtKB-UniRule"/>
</dbReference>
<evidence type="ECO:0000259" key="22">
    <source>
        <dbReference type="PROSITE" id="PS51998"/>
    </source>
</evidence>
<comment type="caution">
    <text evidence="23">The sequence shown here is derived from an EMBL/GenBank/DDBJ whole genome shotgun (WGS) entry which is preliminary data.</text>
</comment>
<feature type="domain" description="F-box" evidence="19">
    <location>
        <begin position="1"/>
        <end position="46"/>
    </location>
</feature>
<dbReference type="InterPro" id="IPR001609">
    <property type="entry name" value="Myosin_head_motor_dom-like"/>
</dbReference>
<dbReference type="InterPro" id="IPR014876">
    <property type="entry name" value="DEK_C"/>
</dbReference>
<dbReference type="GO" id="GO:0003779">
    <property type="term" value="F:actin binding"/>
    <property type="evidence" value="ECO:0007669"/>
    <property type="project" value="UniProtKB-KW"/>
</dbReference>
<evidence type="ECO:0000256" key="10">
    <source>
        <dbReference type="ARBA" id="ARBA00023123"/>
    </source>
</evidence>
<feature type="region of interest" description="Disordered" evidence="17">
    <location>
        <begin position="682"/>
        <end position="704"/>
    </location>
</feature>
<comment type="similarity">
    <text evidence="16">Belongs to the TRAFAC class myosin-kinesin ATPase superfamily. Myosin family.</text>
</comment>
<evidence type="ECO:0000256" key="18">
    <source>
        <dbReference type="SAM" id="Phobius"/>
    </source>
</evidence>
<sequence length="2705" mass="298462">MSLHDLPADLLLRLLADLDVEDALTLRQTCRRLAEITREKTLWRAFLLRMRDERNIPLPPQARSAEMDGLAARAIEGLVVAAARGEVAWTRQRTGMRTVFSPGSIAAANAVSVQGLELFLDRWLLAIYQGGLVKLWDLGEREVRDVATLELTASGNTLWSSHATYCDGDKILLALKSSLASDSATVIYEIALDPLEVSLLRSASLDNQGTIRAIDADRRVLVLTTNSMHTLDMWSWVDGSIRSILLDSEDEEDLFNAVRLFKFFPNYFLVMNRGTSPLFDVPEFPTLRRVKPLPKRRRMAVSSDEGDGDDGGSGATQTTDSSYYPADDDNDDDASEQMQPGNTKKRKVPTNASAVAHDPPDTEPTTPAPEPPPEPPLPFWSGLGLRKGKPPRITQAALQHKETLKARKRQLAAVLGALSLGDTLALDQALSAHYPLLENIDPPRVRRSRRFAPRLARAARYSEKFRHPDKRPFMEAEFTYSCPSSTAERLVATKEEVAMLRKRFEAELARQAAKTAKLNAPPRKSTRQKRSTRTSNTTNTNTTTTATHAPSIPKENADPASLMGIKPRNGKKKKRSALANASNPHHLRNYVPSRLPNSGVPNTNSGASNVGLWPLPLRFLSADVPRGRNKTAPPAAATGESLTNPGDEWICAFCEYQLFYGDETAFKHAVKSRKKILRRRRRARERAAAAASGTSTAKGAPEKVEEDYDVHPGYAPGVEDLPLPKQTNWGGDVNQEREHAGEMAEWPQERTGDVSSSHFHSRPSTAMSTPAMASGDLLDLVSSSGSATIYPNDDAVLSVLQARFRADLPFTRIGATHLLVVNPLKTLASVNDASAREYEERCYKDTSLPAIDSPKPLQPHVYELACRMYLLLRRRNESQLVVARGVTASGKSSSMRLLASQLLRLSTHSRKEAKLADQLRAMTTLLDSFGNAKTQANPDASRHSKLLELHFNARGRFAGAKYLLFALDKSRLARLGHEERTYHAFYQLLAGATTTERDQLQLEDVSDYALLASSGTYRLPSGPFSDDTTAMGDLRAALRTLGFKHTPAVLSLLAAILWSTNIAFIPADNNTEAATVSPAAIQATQQTARLLGVAADDLEAALTNRTSYVRKELYTVLLNDEQATIQRTALSRDLYAILVSFLLESANRRLEPPPDTNVIAFLDTPGFASPASALGPASFDVFASNFADELVQGWISQALFANADDVVGNEACVEMLRGVPIGEPAVIPSKKSEKEARGVLNVLGRASMALKSGKGADRDRDEELLAELVGRFSTHASFESSPLPASSGGVGTGNLSARPRAFGINHYAGPCTYDVRGFVAADADLLDPALVALLRGSSVPFVAKLFAGPSLAAESHARDPNTVVQAQVTSRPLRVPTLGGEDELKRLDPGKTYPAMAQLDSTLSAMLHGSSHARLWTITCIRPNDSGSANSFDKKRVRTQLRALLVPALIQRVSGGDYVADFDAEEFCARYVPTMQGSIEERIEQCARSGGWREGEDYRLAGGRVWIEYGAWKGVEDVLRNQEKRGDDQDEADLDDGTDYTHGQPHAFEASVENFPDQYGSGGLPTPASNPFIDGLAPEVGGGWNGSDYKGSPGGTMEGFPDSPMPSSKDGHSEVPSGFVQKDALLANNDVEEIPSTRARRVWLWVVWGTTWWVPTFTMIYLGRMKRPDVRLAWREKLAIFVLIFLLNCLVVFYIVIFGRLLCPDFGKAWSLNEVAEHSETTNYWVTIQGVVYDVTNFVQGDHSDTNSLVSNSQDVLTVLAGQDLTYYFPVPLVLGCPTLVTDGSLSITPKNFSETEPTALHVSGQLQSITASALHNNDWYTATFLPKMKNYKKGPLVFTSKNLRDQAADQDIAKIWGRYNNQIFDLTDYLYTIQQNTNNAAYEFLDSDLVSVFKEQSGQDITKPLNVVLDAMDPDKRGLNMECLNNAFYVGNWDFRKSARCQVQNYFLIAASGVLMASLGLKFLAALQLGSKRVPELQDKFVLCQVPCYTEGEDSLRRTIDSLAALNYDDKRKLIFIICDGNIIGSGNDRTTPRIVLDILGIDPKLDPEPLMFKSIGEGNRAINYGKVYSGLYEFEGHVVPYMVVVKVGKPTERSKPGNRGKRDSQILLMHYLNRVHFDAAMSPLELEIYHQMRNVIGIDPAFYEYIFTVDADTTVTPESLNQLVASAADDSSIIGICGETKLQNEEGSWWTMIQVYEYYLSHHLSKAFESLFGSVTCLPGCFSLYRIRTADKGRPIIISNRVIDEYAEPNVDTLHKKNLFSLGEDRYLTTLLLKHFPTFKTKFTPQAIAHTVAPESWKVLFSQRRRWINSTVHNLCELAFLPELFGFCCFSMRFFVFIDLLGTLILPATVVYLIYLIIVVALGKQAFPEIALIMIGITYGLQAIIFLIKREFMLIGWMVVYILSYPVYSFLLPVYSYWCMDEFSWGNTRLVVGEGKEKKVIMNEDEKFDDSMIPLKKFSEYEAEAWETGSRHSEETGTGYSGKPRSRSRAPKSRDQSPHAYQQASQSGDYYRDTNLTSHHNGSTSRLASQPSMSNLSHQGPMQSAPQLPFMPFAGGPGSVTGSDYGAAMPMMGMPYQNTGSMYGMMPPMMSGMNMYAGSFNGSQGGFAPPVMPAAAAASGLSRPMSTLSMATTAHMFSGPSQNPNPTDDELFGALRNYLSTQDLMTVTKKTAREAIMAKFPNADLTSRKEFLNNSIDTILSES</sequence>
<evidence type="ECO:0000256" key="4">
    <source>
        <dbReference type="ARBA" id="ARBA00022676"/>
    </source>
</evidence>
<evidence type="ECO:0000259" key="19">
    <source>
        <dbReference type="PROSITE" id="PS50181"/>
    </source>
</evidence>
<dbReference type="GO" id="GO:0016459">
    <property type="term" value="C:myosin complex"/>
    <property type="evidence" value="ECO:0007669"/>
    <property type="project" value="UniProtKB-KW"/>
</dbReference>
<dbReference type="Pfam" id="PF12937">
    <property type="entry name" value="F-box-like"/>
    <property type="match status" value="1"/>
</dbReference>
<keyword evidence="9 18" id="KW-1133">Transmembrane helix</keyword>
<dbReference type="Pfam" id="PF08766">
    <property type="entry name" value="DEK_C"/>
    <property type="match status" value="1"/>
</dbReference>
<evidence type="ECO:0000313" key="24">
    <source>
        <dbReference type="Proteomes" id="UP000613580"/>
    </source>
</evidence>
<feature type="compositionally biased region" description="Low complexity" evidence="17">
    <location>
        <begin position="315"/>
        <end position="325"/>
    </location>
</feature>
<keyword evidence="3" id="KW-1003">Cell membrane</keyword>